<dbReference type="Proteomes" id="UP000326380">
    <property type="component" value="Unassembled WGS sequence"/>
</dbReference>
<dbReference type="Pfam" id="PF04932">
    <property type="entry name" value="Wzy_C"/>
    <property type="match status" value="1"/>
</dbReference>
<evidence type="ECO:0000313" key="7">
    <source>
        <dbReference type="Proteomes" id="UP000326380"/>
    </source>
</evidence>
<evidence type="ECO:0000256" key="2">
    <source>
        <dbReference type="ARBA" id="ARBA00022692"/>
    </source>
</evidence>
<keyword evidence="7" id="KW-1185">Reference proteome</keyword>
<feature type="domain" description="O-antigen ligase-related" evidence="5">
    <location>
        <begin position="243"/>
        <end position="407"/>
    </location>
</feature>
<evidence type="ECO:0000256" key="4">
    <source>
        <dbReference type="ARBA" id="ARBA00023136"/>
    </source>
</evidence>
<evidence type="ECO:0000256" key="1">
    <source>
        <dbReference type="ARBA" id="ARBA00004141"/>
    </source>
</evidence>
<reference evidence="6 7" key="1">
    <citation type="submission" date="2019-09" db="EMBL/GenBank/DDBJ databases">
        <title>Genome sequence of Hymenobacter sp. M3.</title>
        <authorList>
            <person name="Srinivasan S."/>
        </authorList>
    </citation>
    <scope>NUCLEOTIDE SEQUENCE [LARGE SCALE GENOMIC DNA]</scope>
    <source>
        <strain evidence="6 7">M3</strain>
    </source>
</reference>
<proteinExistence type="predicted"/>
<dbReference type="EMBL" id="VTWU01000001">
    <property type="protein sequence ID" value="KAA9339348.1"/>
    <property type="molecule type" value="Genomic_DNA"/>
</dbReference>
<dbReference type="GO" id="GO:0016874">
    <property type="term" value="F:ligase activity"/>
    <property type="evidence" value="ECO:0007669"/>
    <property type="project" value="UniProtKB-KW"/>
</dbReference>
<evidence type="ECO:0000259" key="5">
    <source>
        <dbReference type="Pfam" id="PF04932"/>
    </source>
</evidence>
<sequence length="486" mass="53813">MNALLARLWPQDTAQRVFVAFVLLLLAGGATALLADSPLGFAPALAAVGVGVLVVDWRWVYYLLLTTLAFSREFPLPGGLSLDVPSEPLMLVVLGCLLVSLLTGRTALTRRELTHPLVLVLGLMLLWAVVSTLFSVDTGKSVKYLLAKSWYIGPFLFVTLLLLRRPADVWKIAACHALGASCTVFYTAVRHAGKGFSFDSINHALTPFYINHVIYATVLALLLPYAWYAAKSSHGAARMAWRAAMVVMLFGLFTSYTRASILSLPVAGLFYLVMRLRLTRWVLIGAVAGMVGGALYFVQENNFMLYAPNFEKTIFNGNNFEKHLEATYKLEDVSGMERVYRWVAAVRMLADKPLTGSGPATFYPEYKRYTVKSFRTYVSDNPEHSTTHNYFLLQLAEQGFPGFALFVLLLSVTLLFAETLYHRTAARPELRRVTLAASLSLVVIIFHLLLNELIEVDKIGSFFFIGLAVLIRIEGWLGDESAAAAS</sequence>
<evidence type="ECO:0000256" key="3">
    <source>
        <dbReference type="ARBA" id="ARBA00022989"/>
    </source>
</evidence>
<dbReference type="PANTHER" id="PTHR37422">
    <property type="entry name" value="TEICHURONIC ACID BIOSYNTHESIS PROTEIN TUAE"/>
    <property type="match status" value="1"/>
</dbReference>
<dbReference type="RefSeq" id="WP_151076996.1">
    <property type="nucleotide sequence ID" value="NZ_CP047647.1"/>
</dbReference>
<keyword evidence="3" id="KW-1133">Transmembrane helix</keyword>
<dbReference type="InterPro" id="IPR051533">
    <property type="entry name" value="WaaL-like"/>
</dbReference>
<keyword evidence="6" id="KW-0436">Ligase</keyword>
<evidence type="ECO:0000313" key="6">
    <source>
        <dbReference type="EMBL" id="KAA9339348.1"/>
    </source>
</evidence>
<accession>A0A7L4ZUM3</accession>
<dbReference type="AlphaFoldDB" id="A0A7L4ZUM3"/>
<name>A0A7L4ZUM3_9BACT</name>
<dbReference type="GO" id="GO:0016020">
    <property type="term" value="C:membrane"/>
    <property type="evidence" value="ECO:0007669"/>
    <property type="project" value="UniProtKB-SubCell"/>
</dbReference>
<comment type="subcellular location">
    <subcellularLocation>
        <location evidence="1">Membrane</location>
        <topology evidence="1">Multi-pass membrane protein</topology>
    </subcellularLocation>
</comment>
<protein>
    <submittedName>
        <fullName evidence="6">O-antigen ligase family protein</fullName>
    </submittedName>
</protein>
<keyword evidence="4" id="KW-0472">Membrane</keyword>
<keyword evidence="2" id="KW-0812">Transmembrane</keyword>
<comment type="caution">
    <text evidence="6">The sequence shown here is derived from an EMBL/GenBank/DDBJ whole genome shotgun (WGS) entry which is preliminary data.</text>
</comment>
<dbReference type="InterPro" id="IPR007016">
    <property type="entry name" value="O-antigen_ligase-rel_domated"/>
</dbReference>
<dbReference type="PANTHER" id="PTHR37422:SF13">
    <property type="entry name" value="LIPOPOLYSACCHARIDE BIOSYNTHESIS PROTEIN PA4999-RELATED"/>
    <property type="match status" value="1"/>
</dbReference>
<gene>
    <name evidence="6" type="ORF">F0P96_01620</name>
</gene>
<organism evidence="6 7">
    <name type="scientific">Hymenobacter busanensis</name>
    <dbReference type="NCBI Taxonomy" id="2607656"/>
    <lineage>
        <taxon>Bacteria</taxon>
        <taxon>Pseudomonadati</taxon>
        <taxon>Bacteroidota</taxon>
        <taxon>Cytophagia</taxon>
        <taxon>Cytophagales</taxon>
        <taxon>Hymenobacteraceae</taxon>
        <taxon>Hymenobacter</taxon>
    </lineage>
</organism>